<name>M2PLE6_CERS8</name>
<dbReference type="STRING" id="914234.M2PLE6"/>
<keyword evidence="4" id="KW-1185">Reference proteome</keyword>
<keyword evidence="2" id="KW-0472">Membrane</keyword>
<feature type="region of interest" description="Disordered" evidence="1">
    <location>
        <begin position="1"/>
        <end position="23"/>
    </location>
</feature>
<sequence>MSSKKGEPIPYAAQPAREEPTSDIHELNERLNRDPRFNPPTPSVWKRVALLVLIVVLFYVGIKMRVNIAKQSQVVYADRYSEEFKYRPAASPVITERLNDGRTLLRGAQPAVAM</sequence>
<dbReference type="Proteomes" id="UP000016930">
    <property type="component" value="Unassembled WGS sequence"/>
</dbReference>
<dbReference type="HOGENOM" id="CLU_128323_1_0_1"/>
<dbReference type="AlphaFoldDB" id="M2PLE6"/>
<proteinExistence type="predicted"/>
<keyword evidence="2" id="KW-0812">Transmembrane</keyword>
<reference evidence="3 4" key="1">
    <citation type="journal article" date="2012" name="Proc. Natl. Acad. Sci. U.S.A.">
        <title>Comparative genomics of Ceriporiopsis subvermispora and Phanerochaete chrysosporium provide insight into selective ligninolysis.</title>
        <authorList>
            <person name="Fernandez-Fueyo E."/>
            <person name="Ruiz-Duenas F.J."/>
            <person name="Ferreira P."/>
            <person name="Floudas D."/>
            <person name="Hibbett D.S."/>
            <person name="Canessa P."/>
            <person name="Larrondo L.F."/>
            <person name="James T.Y."/>
            <person name="Seelenfreund D."/>
            <person name="Lobos S."/>
            <person name="Polanco R."/>
            <person name="Tello M."/>
            <person name="Honda Y."/>
            <person name="Watanabe T."/>
            <person name="Watanabe T."/>
            <person name="Ryu J.S."/>
            <person name="Kubicek C.P."/>
            <person name="Schmoll M."/>
            <person name="Gaskell J."/>
            <person name="Hammel K.E."/>
            <person name="St John F.J."/>
            <person name="Vanden Wymelenberg A."/>
            <person name="Sabat G."/>
            <person name="Splinter BonDurant S."/>
            <person name="Syed K."/>
            <person name="Yadav J.S."/>
            <person name="Doddapaneni H."/>
            <person name="Subramanian V."/>
            <person name="Lavin J.L."/>
            <person name="Oguiza J.A."/>
            <person name="Perez G."/>
            <person name="Pisabarro A.G."/>
            <person name="Ramirez L."/>
            <person name="Santoyo F."/>
            <person name="Master E."/>
            <person name="Coutinho P.M."/>
            <person name="Henrissat B."/>
            <person name="Lombard V."/>
            <person name="Magnuson J.K."/>
            <person name="Kuees U."/>
            <person name="Hori C."/>
            <person name="Igarashi K."/>
            <person name="Samejima M."/>
            <person name="Held B.W."/>
            <person name="Barry K.W."/>
            <person name="LaButti K.M."/>
            <person name="Lapidus A."/>
            <person name="Lindquist E.A."/>
            <person name="Lucas S.M."/>
            <person name="Riley R."/>
            <person name="Salamov A.A."/>
            <person name="Hoffmeister D."/>
            <person name="Schwenk D."/>
            <person name="Hadar Y."/>
            <person name="Yarden O."/>
            <person name="de Vries R.P."/>
            <person name="Wiebenga A."/>
            <person name="Stenlid J."/>
            <person name="Eastwood D."/>
            <person name="Grigoriev I.V."/>
            <person name="Berka R.M."/>
            <person name="Blanchette R.A."/>
            <person name="Kersten P."/>
            <person name="Martinez A.T."/>
            <person name="Vicuna R."/>
            <person name="Cullen D."/>
        </authorList>
    </citation>
    <scope>NUCLEOTIDE SEQUENCE [LARGE SCALE GENOMIC DNA]</scope>
    <source>
        <strain evidence="3 4">B</strain>
    </source>
</reference>
<evidence type="ECO:0000313" key="4">
    <source>
        <dbReference type="Proteomes" id="UP000016930"/>
    </source>
</evidence>
<evidence type="ECO:0000256" key="2">
    <source>
        <dbReference type="SAM" id="Phobius"/>
    </source>
</evidence>
<protein>
    <submittedName>
        <fullName evidence="3">Uncharacterized protein</fullName>
    </submittedName>
</protein>
<dbReference type="EMBL" id="KB445797">
    <property type="protein sequence ID" value="EMD37164.1"/>
    <property type="molecule type" value="Genomic_DNA"/>
</dbReference>
<organism evidence="3 4">
    <name type="scientific">Ceriporiopsis subvermispora (strain B)</name>
    <name type="common">White-rot fungus</name>
    <name type="synonym">Gelatoporia subvermispora</name>
    <dbReference type="NCBI Taxonomy" id="914234"/>
    <lineage>
        <taxon>Eukaryota</taxon>
        <taxon>Fungi</taxon>
        <taxon>Dikarya</taxon>
        <taxon>Basidiomycota</taxon>
        <taxon>Agaricomycotina</taxon>
        <taxon>Agaricomycetes</taxon>
        <taxon>Polyporales</taxon>
        <taxon>Gelatoporiaceae</taxon>
        <taxon>Gelatoporia</taxon>
    </lineage>
</organism>
<keyword evidence="2" id="KW-1133">Transmembrane helix</keyword>
<dbReference type="OrthoDB" id="2538110at2759"/>
<feature type="transmembrane region" description="Helical" evidence="2">
    <location>
        <begin position="44"/>
        <end position="62"/>
    </location>
</feature>
<evidence type="ECO:0000256" key="1">
    <source>
        <dbReference type="SAM" id="MobiDB-lite"/>
    </source>
</evidence>
<accession>M2PLE6</accession>
<evidence type="ECO:0000313" key="3">
    <source>
        <dbReference type="EMBL" id="EMD37164.1"/>
    </source>
</evidence>
<gene>
    <name evidence="3" type="ORF">CERSUDRAFT_115076</name>
</gene>